<dbReference type="GO" id="GO:0005829">
    <property type="term" value="C:cytosol"/>
    <property type="evidence" value="ECO:0007669"/>
    <property type="project" value="TreeGrafter"/>
</dbReference>
<organism evidence="5 6">
    <name type="scientific">Allostreptomyces psammosilenae</name>
    <dbReference type="NCBI Taxonomy" id="1892865"/>
    <lineage>
        <taxon>Bacteria</taxon>
        <taxon>Bacillati</taxon>
        <taxon>Actinomycetota</taxon>
        <taxon>Actinomycetes</taxon>
        <taxon>Kitasatosporales</taxon>
        <taxon>Streptomycetaceae</taxon>
        <taxon>Allostreptomyces</taxon>
    </lineage>
</organism>
<evidence type="ECO:0000256" key="2">
    <source>
        <dbReference type="ARBA" id="ARBA00023033"/>
    </source>
</evidence>
<feature type="region of interest" description="Disordered" evidence="3">
    <location>
        <begin position="351"/>
        <end position="374"/>
    </location>
</feature>
<dbReference type="AlphaFoldDB" id="A0A853A0I8"/>
<dbReference type="InterPro" id="IPR011251">
    <property type="entry name" value="Luciferase-like_dom"/>
</dbReference>
<gene>
    <name evidence="5" type="ORF">FHU37_001274</name>
</gene>
<protein>
    <submittedName>
        <fullName evidence="5">Alkanesulfonate monooxygenase SsuD/methylene tetrahydromethanopterin reductase-like flavin-dependent oxidoreductase (Luciferase family)</fullName>
    </submittedName>
</protein>
<dbReference type="PANTHER" id="PTHR30137:SF8">
    <property type="entry name" value="BLR5498 PROTEIN"/>
    <property type="match status" value="1"/>
</dbReference>
<evidence type="ECO:0000256" key="1">
    <source>
        <dbReference type="ARBA" id="ARBA00023002"/>
    </source>
</evidence>
<keyword evidence="1" id="KW-0560">Oxidoreductase</keyword>
<dbReference type="InterPro" id="IPR050766">
    <property type="entry name" value="Bact_Lucif_Oxidored"/>
</dbReference>
<dbReference type="GO" id="GO:0004497">
    <property type="term" value="F:monooxygenase activity"/>
    <property type="evidence" value="ECO:0007669"/>
    <property type="project" value="UniProtKB-KW"/>
</dbReference>
<evidence type="ECO:0000259" key="4">
    <source>
        <dbReference type="Pfam" id="PF00296"/>
    </source>
</evidence>
<dbReference type="EMBL" id="JACBZD010000001">
    <property type="protein sequence ID" value="NYI04331.1"/>
    <property type="molecule type" value="Genomic_DNA"/>
</dbReference>
<dbReference type="Proteomes" id="UP000567795">
    <property type="component" value="Unassembled WGS sequence"/>
</dbReference>
<evidence type="ECO:0000313" key="5">
    <source>
        <dbReference type="EMBL" id="NYI04331.1"/>
    </source>
</evidence>
<dbReference type="SUPFAM" id="SSF51679">
    <property type="entry name" value="Bacterial luciferase-like"/>
    <property type="match status" value="1"/>
</dbReference>
<feature type="domain" description="Luciferase-like" evidence="4">
    <location>
        <begin position="1"/>
        <end position="303"/>
    </location>
</feature>
<dbReference type="PANTHER" id="PTHR30137">
    <property type="entry name" value="LUCIFERASE-LIKE MONOOXYGENASE"/>
    <property type="match status" value="1"/>
</dbReference>
<dbReference type="RefSeq" id="WP_179813240.1">
    <property type="nucleotide sequence ID" value="NZ_JACBZD010000001.1"/>
</dbReference>
<dbReference type="InterPro" id="IPR036661">
    <property type="entry name" value="Luciferase-like_sf"/>
</dbReference>
<dbReference type="Pfam" id="PF00296">
    <property type="entry name" value="Bac_luciferase"/>
    <property type="match status" value="1"/>
</dbReference>
<accession>A0A853A0I8</accession>
<keyword evidence="2 5" id="KW-0503">Monooxygenase</keyword>
<evidence type="ECO:0000256" key="3">
    <source>
        <dbReference type="SAM" id="MobiDB-lite"/>
    </source>
</evidence>
<dbReference type="Gene3D" id="3.20.20.30">
    <property type="entry name" value="Luciferase-like domain"/>
    <property type="match status" value="1"/>
</dbReference>
<dbReference type="GO" id="GO:0016705">
    <property type="term" value="F:oxidoreductase activity, acting on paired donors, with incorporation or reduction of molecular oxygen"/>
    <property type="evidence" value="ECO:0007669"/>
    <property type="project" value="InterPro"/>
</dbReference>
<evidence type="ECO:0000313" key="6">
    <source>
        <dbReference type="Proteomes" id="UP000567795"/>
    </source>
</evidence>
<keyword evidence="6" id="KW-1185">Reference proteome</keyword>
<name>A0A853A0I8_9ACTN</name>
<proteinExistence type="predicted"/>
<sequence>MKFVVFTLISNAPDAVTGQEYSQNQRLLETVEQAVLAEELGYDAFGVGERHGAPFLSSAPPVVLAHIAARTRRVRLLTTVTVLSVLDPVRVAEDYATLDHLSGGRLELVIGKGNDSRHFPLFGLEASHQWEYLAENYALLKLLWEKEDVHWQGNYRAPLRGVTTQPRPLQLPVRVWHGSATSTLSTELAAYHGDPLFSANGFHPLEKYAALVRHYRERWEAHGHDPKDAVVAAGSGGCYVARTSQQAIREYRPYFDAFRATAAAKANASPFHTLEEAVADGSALVGSPEQVIDKVGRWYEAFGHELLGLGVDAFPAKVQREQLETFAAEVAPALRTLAPSRLWEPSGRDLVHAHPAAPSAEGRPAAELDGAPAA</sequence>
<reference evidence="5 6" key="1">
    <citation type="submission" date="2020-07" db="EMBL/GenBank/DDBJ databases">
        <title>Sequencing the genomes of 1000 actinobacteria strains.</title>
        <authorList>
            <person name="Klenk H.-P."/>
        </authorList>
    </citation>
    <scope>NUCLEOTIDE SEQUENCE [LARGE SCALE GENOMIC DNA]</scope>
    <source>
        <strain evidence="5 6">DSM 42178</strain>
    </source>
</reference>
<comment type="caution">
    <text evidence="5">The sequence shown here is derived from an EMBL/GenBank/DDBJ whole genome shotgun (WGS) entry which is preliminary data.</text>
</comment>